<dbReference type="OrthoDB" id="3250313at2759"/>
<feature type="region of interest" description="Disordered" evidence="1">
    <location>
        <begin position="474"/>
        <end position="523"/>
    </location>
</feature>
<gene>
    <name evidence="2" type="ORF">HYPSUDRAFT_207008</name>
</gene>
<evidence type="ECO:0000313" key="2">
    <source>
        <dbReference type="EMBL" id="KJA16519.1"/>
    </source>
</evidence>
<feature type="compositionally biased region" description="Low complexity" evidence="1">
    <location>
        <begin position="561"/>
        <end position="583"/>
    </location>
</feature>
<dbReference type="STRING" id="945553.A0A0D2NBI4"/>
<dbReference type="EMBL" id="KN817620">
    <property type="protein sequence ID" value="KJA16519.1"/>
    <property type="molecule type" value="Genomic_DNA"/>
</dbReference>
<evidence type="ECO:0000256" key="1">
    <source>
        <dbReference type="SAM" id="MobiDB-lite"/>
    </source>
</evidence>
<evidence type="ECO:0000313" key="3">
    <source>
        <dbReference type="Proteomes" id="UP000054270"/>
    </source>
</evidence>
<accession>A0A0D2NBI4</accession>
<organism evidence="2 3">
    <name type="scientific">Hypholoma sublateritium (strain FD-334 SS-4)</name>
    <dbReference type="NCBI Taxonomy" id="945553"/>
    <lineage>
        <taxon>Eukaryota</taxon>
        <taxon>Fungi</taxon>
        <taxon>Dikarya</taxon>
        <taxon>Basidiomycota</taxon>
        <taxon>Agaricomycotina</taxon>
        <taxon>Agaricomycetes</taxon>
        <taxon>Agaricomycetidae</taxon>
        <taxon>Agaricales</taxon>
        <taxon>Agaricineae</taxon>
        <taxon>Strophariaceae</taxon>
        <taxon>Hypholoma</taxon>
    </lineage>
</organism>
<sequence>MVNPGSFTGRRKEFLDSQKEIYAAAVAGAHVADTVADIQRRYFKRFPITLSHTQEPSQEFLDAVDDNAPDPELTPPQVDGLSPEAAARAVRVYELQKAELKMRKDQVKRRLAYQYNKTKSPKVKVDFGSSDPLAVLSAKILGNSIQKPRQKTAYNVWAPHNRCFVDPVFNERVREGNVPATQQAALRSAIYKELFEELPEDEQQEWIDRAAQEHREALQKASTALTSEPSTAPEDRQRVIEGLSQFAQPILDLIVAHTGWKVSLIAGGPEPADAGRLNVVSVHSGVTSGSVRMNFGRAERAPYKDLVIPTFARFLKKCYTVQDCRDSALPDGQEFAGLAGSENRDTYDLHAIDDNRANEEVLVKLVAPRRKSSATTHPTTASALKKPGTDWSASAAGKATKSLNKKLEKAVPPIKFGPPRIRQKQDDTAGPSDHAAASVENRNNADAAETAPAGSIVADESSIGVVVDRGHGGGFTANEGAEGNRAVVEERSASVRPSGGAASRGPTPPVSRLASPLPTLAPSTALSPRVVGVVNTSQNPDATSTRAISLAPAASTHDGAPPRALSAPPSARSSAAVDASSAPMFGTTPPPPTEPLHSAERSRAGHSTGRPPSVQADLSSPASPSPTTSEVPSTVVHPPHPGSIAVPNQDAHQAGRGSARRKRSGTTTNAGSHQKKRRTGQTSSTSSSTSDTASAATSNDSPSWVTNALALFSSANLGAEWQALVSAWLEFEKASGYEGARRLGSRSRPRTVADWIQRARSPAYRPEIKNIAAFAADFTAWWQNVQPAWRTEGANDQIPHVEGNWEDIRCPGLNGLLSVIAALFFWGNAILTTQRAATARAVWLEALHDVAYVVGRLSTTTG</sequence>
<protein>
    <submittedName>
        <fullName evidence="2">Uncharacterized protein</fullName>
    </submittedName>
</protein>
<feature type="compositionally biased region" description="Low complexity" evidence="1">
    <location>
        <begin position="682"/>
        <end position="701"/>
    </location>
</feature>
<feature type="region of interest" description="Disordered" evidence="1">
    <location>
        <begin position="552"/>
        <end position="701"/>
    </location>
</feature>
<feature type="compositionally biased region" description="Low complexity" evidence="1">
    <location>
        <begin position="619"/>
        <end position="637"/>
    </location>
</feature>
<name>A0A0D2NBI4_HYPSF</name>
<feature type="region of interest" description="Disordered" evidence="1">
    <location>
        <begin position="62"/>
        <end position="81"/>
    </location>
</feature>
<dbReference type="AlphaFoldDB" id="A0A0D2NBI4"/>
<dbReference type="OMA" id="ENARPPN"/>
<feature type="region of interest" description="Disordered" evidence="1">
    <location>
        <begin position="368"/>
        <end position="455"/>
    </location>
</feature>
<dbReference type="Proteomes" id="UP000054270">
    <property type="component" value="Unassembled WGS sequence"/>
</dbReference>
<keyword evidence="3" id="KW-1185">Reference proteome</keyword>
<proteinExistence type="predicted"/>
<reference evidence="3" key="1">
    <citation type="submission" date="2014-04" db="EMBL/GenBank/DDBJ databases">
        <title>Evolutionary Origins and Diversification of the Mycorrhizal Mutualists.</title>
        <authorList>
            <consortium name="DOE Joint Genome Institute"/>
            <consortium name="Mycorrhizal Genomics Consortium"/>
            <person name="Kohler A."/>
            <person name="Kuo A."/>
            <person name="Nagy L.G."/>
            <person name="Floudas D."/>
            <person name="Copeland A."/>
            <person name="Barry K.W."/>
            <person name="Cichocki N."/>
            <person name="Veneault-Fourrey C."/>
            <person name="LaButti K."/>
            <person name="Lindquist E.A."/>
            <person name="Lipzen A."/>
            <person name="Lundell T."/>
            <person name="Morin E."/>
            <person name="Murat C."/>
            <person name="Riley R."/>
            <person name="Ohm R."/>
            <person name="Sun H."/>
            <person name="Tunlid A."/>
            <person name="Henrissat B."/>
            <person name="Grigoriev I.V."/>
            <person name="Hibbett D.S."/>
            <person name="Martin F."/>
        </authorList>
    </citation>
    <scope>NUCLEOTIDE SEQUENCE [LARGE SCALE GENOMIC DNA]</scope>
    <source>
        <strain evidence="3">FD-334 SS-4</strain>
    </source>
</reference>
<feature type="compositionally biased region" description="Low complexity" evidence="1">
    <location>
        <begin position="373"/>
        <end position="383"/>
    </location>
</feature>